<feature type="domain" description="Nudix hydrolase" evidence="7">
    <location>
        <begin position="2"/>
        <end position="131"/>
    </location>
</feature>
<dbReference type="InterPro" id="IPR020084">
    <property type="entry name" value="NUDIX_hydrolase_CS"/>
</dbReference>
<dbReference type="PROSITE" id="PS51462">
    <property type="entry name" value="NUDIX"/>
    <property type="match status" value="1"/>
</dbReference>
<accession>A0A926IBT3</accession>
<evidence type="ECO:0000256" key="6">
    <source>
        <dbReference type="RuleBase" id="RU003476"/>
    </source>
</evidence>
<keyword evidence="4 6" id="KW-0378">Hydrolase</keyword>
<comment type="caution">
    <text evidence="8">The sequence shown here is derived from an EMBL/GenBank/DDBJ whole genome shotgun (WGS) entry which is preliminary data.</text>
</comment>
<name>A0A926IBT3_9FIRM</name>
<dbReference type="EMBL" id="JACRTC010000004">
    <property type="protein sequence ID" value="MBC8570618.1"/>
    <property type="molecule type" value="Genomic_DNA"/>
</dbReference>
<reference evidence="8" key="1">
    <citation type="submission" date="2020-08" db="EMBL/GenBank/DDBJ databases">
        <title>Genome public.</title>
        <authorList>
            <person name="Liu C."/>
            <person name="Sun Q."/>
        </authorList>
    </citation>
    <scope>NUCLEOTIDE SEQUENCE</scope>
    <source>
        <strain evidence="8">NSJ-54</strain>
    </source>
</reference>
<organism evidence="8 9">
    <name type="scientific">Zongyangia hominis</name>
    <dbReference type="NCBI Taxonomy" id="2763677"/>
    <lineage>
        <taxon>Bacteria</taxon>
        <taxon>Bacillati</taxon>
        <taxon>Bacillota</taxon>
        <taxon>Clostridia</taxon>
        <taxon>Eubacteriales</taxon>
        <taxon>Oscillospiraceae</taxon>
        <taxon>Zongyangia</taxon>
    </lineage>
</organism>
<evidence type="ECO:0000256" key="1">
    <source>
        <dbReference type="ARBA" id="ARBA00005582"/>
    </source>
</evidence>
<dbReference type="GO" id="GO:0006167">
    <property type="term" value="P:AMP biosynthetic process"/>
    <property type="evidence" value="ECO:0007669"/>
    <property type="project" value="TreeGrafter"/>
</dbReference>
<proteinExistence type="inferred from homology"/>
<dbReference type="PROSITE" id="PS00893">
    <property type="entry name" value="NUDIX_BOX"/>
    <property type="match status" value="1"/>
</dbReference>
<evidence type="ECO:0000256" key="2">
    <source>
        <dbReference type="ARBA" id="ARBA00018911"/>
    </source>
</evidence>
<dbReference type="PANTHER" id="PTHR21340:SF0">
    <property type="entry name" value="BIS(5'-NUCLEOSYL)-TETRAPHOSPHATASE [ASYMMETRICAL]"/>
    <property type="match status" value="1"/>
</dbReference>
<dbReference type="PRINTS" id="PR00502">
    <property type="entry name" value="NUDIXFAMILY"/>
</dbReference>
<dbReference type="AlphaFoldDB" id="A0A926IBT3"/>
<dbReference type="CDD" id="cd03428">
    <property type="entry name" value="NUDIX_Ap4A_Nudt2"/>
    <property type="match status" value="1"/>
</dbReference>
<evidence type="ECO:0000256" key="5">
    <source>
        <dbReference type="ARBA" id="ARBA00032644"/>
    </source>
</evidence>
<dbReference type="GO" id="GO:0004081">
    <property type="term" value="F:bis(5'-nucleosyl)-tetraphosphatase (asymmetrical) activity"/>
    <property type="evidence" value="ECO:0007669"/>
    <property type="project" value="TreeGrafter"/>
</dbReference>
<dbReference type="Gene3D" id="3.90.79.10">
    <property type="entry name" value="Nucleoside Triphosphate Pyrophosphohydrolase"/>
    <property type="match status" value="1"/>
</dbReference>
<dbReference type="InterPro" id="IPR015797">
    <property type="entry name" value="NUDIX_hydrolase-like_dom_sf"/>
</dbReference>
<evidence type="ECO:0000313" key="9">
    <source>
        <dbReference type="Proteomes" id="UP000660861"/>
    </source>
</evidence>
<dbReference type="InterPro" id="IPR003565">
    <property type="entry name" value="Tetra_PHTase"/>
</dbReference>
<dbReference type="InterPro" id="IPR020476">
    <property type="entry name" value="Nudix_hydrolase"/>
</dbReference>
<gene>
    <name evidence="8" type="ORF">H8709_07200</name>
</gene>
<evidence type="ECO:0000256" key="4">
    <source>
        <dbReference type="ARBA" id="ARBA00022801"/>
    </source>
</evidence>
<dbReference type="SUPFAM" id="SSF55811">
    <property type="entry name" value="Nudix"/>
    <property type="match status" value="1"/>
</dbReference>
<dbReference type="Proteomes" id="UP000660861">
    <property type="component" value="Unassembled WGS sequence"/>
</dbReference>
<dbReference type="Pfam" id="PF00293">
    <property type="entry name" value="NUDIX"/>
    <property type="match status" value="1"/>
</dbReference>
<dbReference type="InterPro" id="IPR000086">
    <property type="entry name" value="NUDIX_hydrolase_dom"/>
</dbReference>
<dbReference type="GO" id="GO:0006754">
    <property type="term" value="P:ATP biosynthetic process"/>
    <property type="evidence" value="ECO:0007669"/>
    <property type="project" value="TreeGrafter"/>
</dbReference>
<sequence>MKREKSCGALVYRLLDDNKTQLLLLKHRYGGHWSFPKGHVERGENEVQTALREIKEETGLTVDLQNGFRECVSYSPKPNVKKQVVYFLGYAEDDEVHKQEEEVSEIRWVDIEEAPSLVTFKNDKNLISKATRFLYEGHGADTETAPSEKEA</sequence>
<dbReference type="RefSeq" id="WP_262397715.1">
    <property type="nucleotide sequence ID" value="NZ_JACRTC010000004.1"/>
</dbReference>
<dbReference type="InterPro" id="IPR051325">
    <property type="entry name" value="Nudix_hydrolase_domain"/>
</dbReference>
<evidence type="ECO:0000259" key="7">
    <source>
        <dbReference type="PROSITE" id="PS51462"/>
    </source>
</evidence>
<keyword evidence="3" id="KW-0547">Nucleotide-binding</keyword>
<keyword evidence="9" id="KW-1185">Reference proteome</keyword>
<dbReference type="GO" id="GO:0000166">
    <property type="term" value="F:nucleotide binding"/>
    <property type="evidence" value="ECO:0007669"/>
    <property type="project" value="UniProtKB-KW"/>
</dbReference>
<evidence type="ECO:0000256" key="3">
    <source>
        <dbReference type="ARBA" id="ARBA00022741"/>
    </source>
</evidence>
<dbReference type="PANTHER" id="PTHR21340">
    <property type="entry name" value="DIADENOSINE 5,5-P1,P4-TETRAPHOSPHATE PYROPHOSPHOHYDROLASE MUTT"/>
    <property type="match status" value="1"/>
</dbReference>
<evidence type="ECO:0000313" key="8">
    <source>
        <dbReference type="EMBL" id="MBC8570618.1"/>
    </source>
</evidence>
<protein>
    <recommendedName>
        <fullName evidence="2">Bis(5'-nucleosyl)-tetraphosphatase [asymmetrical]</fullName>
    </recommendedName>
    <alternativeName>
        <fullName evidence="5">Diadenosine 5',5'''-P1,P4-tetraphosphate asymmetrical hydrolase</fullName>
    </alternativeName>
</protein>
<comment type="similarity">
    <text evidence="1 6">Belongs to the Nudix hydrolase family.</text>
</comment>